<feature type="transmembrane region" description="Helical" evidence="8">
    <location>
        <begin position="28"/>
        <end position="47"/>
    </location>
</feature>
<dbReference type="GO" id="GO:0043682">
    <property type="term" value="F:P-type divalent copper transporter activity"/>
    <property type="evidence" value="ECO:0007669"/>
    <property type="project" value="TreeGrafter"/>
</dbReference>
<sequence length="324" mass="35592">MSVMSLFAPPAAMAPADRNARRHMVARLGLAWLGMMQVMMFAFPGYLRNQPMSVENQLFLDEAVVLLNWLSLVLTVPVILYCAWPVWKGALGRSRSHVITMDVPVALGISAAFIPSVYATWVNHGEVYFESVTMFVAFLLTARYLEFCAQQTMAHGAFHKTIQSLRHVLSAGADRVALWFTVVQLTLAALAGAYWFVFAPEHAVAVTVALLVISCPCALAMSVPTAIAAAHASLYQRQHVSSRHLEQLSKDTTRVAHQNLYGSMMWHLLLTPLAALGYVQPWLAAITMLVSSLAVAVNALRLYRRQSYELAHVWAGGPAGSRLG</sequence>
<reference evidence="9 10" key="1">
    <citation type="submission" date="2017-08" db="EMBL/GenBank/DDBJ databases">
        <title>Pusillimonas indicus sp. nov., a member of the family Alcaligenaceae isolated from surface seawater.</title>
        <authorList>
            <person name="Li J."/>
        </authorList>
    </citation>
    <scope>NUCLEOTIDE SEQUENCE [LARGE SCALE GENOMIC DNA]</scope>
    <source>
        <strain evidence="9 10">L52-1-41</strain>
    </source>
</reference>
<gene>
    <name evidence="9" type="ORF">CJP73_14675</name>
</gene>
<comment type="subcellular location">
    <subcellularLocation>
        <location evidence="1">Cell membrane</location>
        <topology evidence="1">Multi-pass membrane protein</topology>
    </subcellularLocation>
</comment>
<feature type="transmembrane region" description="Helical" evidence="8">
    <location>
        <begin position="67"/>
        <end position="87"/>
    </location>
</feature>
<keyword evidence="8" id="KW-1133">Transmembrane helix</keyword>
<feature type="transmembrane region" description="Helical" evidence="8">
    <location>
        <begin position="282"/>
        <end position="300"/>
    </location>
</feature>
<keyword evidence="6" id="KW-1278">Translocase</keyword>
<dbReference type="GO" id="GO:0005886">
    <property type="term" value="C:plasma membrane"/>
    <property type="evidence" value="ECO:0007669"/>
    <property type="project" value="UniProtKB-SubCell"/>
</dbReference>
<dbReference type="EMBL" id="NQYH01000017">
    <property type="protein sequence ID" value="RIY39355.1"/>
    <property type="molecule type" value="Genomic_DNA"/>
</dbReference>
<dbReference type="OrthoDB" id="8552908at2"/>
<feature type="transmembrane region" description="Helical" evidence="8">
    <location>
        <begin position="99"/>
        <end position="121"/>
    </location>
</feature>
<dbReference type="PANTHER" id="PTHR43520:SF5">
    <property type="entry name" value="CATION-TRANSPORTING P-TYPE ATPASE-RELATED"/>
    <property type="match status" value="1"/>
</dbReference>
<name>A0A3A1YNU6_9BURK</name>
<protein>
    <submittedName>
        <fullName evidence="9">Uncharacterized protein</fullName>
    </submittedName>
</protein>
<keyword evidence="8" id="KW-0472">Membrane</keyword>
<evidence type="ECO:0000256" key="5">
    <source>
        <dbReference type="ARBA" id="ARBA00022842"/>
    </source>
</evidence>
<evidence type="ECO:0000313" key="9">
    <source>
        <dbReference type="EMBL" id="RIY39355.1"/>
    </source>
</evidence>
<dbReference type="GO" id="GO:0005507">
    <property type="term" value="F:copper ion binding"/>
    <property type="evidence" value="ECO:0007669"/>
    <property type="project" value="TreeGrafter"/>
</dbReference>
<comment type="caution">
    <text evidence="9">The sequence shown here is derived from an EMBL/GenBank/DDBJ whole genome shotgun (WGS) entry which is preliminary data.</text>
</comment>
<keyword evidence="8" id="KW-0812">Transmembrane</keyword>
<keyword evidence="7" id="KW-0406">Ion transport</keyword>
<keyword evidence="2" id="KW-0813">Transport</keyword>
<keyword evidence="5" id="KW-0460">Magnesium</keyword>
<keyword evidence="4" id="KW-0597">Phosphoprotein</keyword>
<dbReference type="GO" id="GO:0055070">
    <property type="term" value="P:copper ion homeostasis"/>
    <property type="evidence" value="ECO:0007669"/>
    <property type="project" value="TreeGrafter"/>
</dbReference>
<evidence type="ECO:0000256" key="8">
    <source>
        <dbReference type="SAM" id="Phobius"/>
    </source>
</evidence>
<evidence type="ECO:0000256" key="4">
    <source>
        <dbReference type="ARBA" id="ARBA00022553"/>
    </source>
</evidence>
<feature type="transmembrane region" description="Helical" evidence="8">
    <location>
        <begin position="203"/>
        <end position="234"/>
    </location>
</feature>
<dbReference type="Proteomes" id="UP000266206">
    <property type="component" value="Unassembled WGS sequence"/>
</dbReference>
<dbReference type="RefSeq" id="WP_119516934.1">
    <property type="nucleotide sequence ID" value="NZ_NQYH01000017.1"/>
</dbReference>
<proteinExistence type="predicted"/>
<dbReference type="PANTHER" id="PTHR43520">
    <property type="entry name" value="ATP7, ISOFORM B"/>
    <property type="match status" value="1"/>
</dbReference>
<evidence type="ECO:0000256" key="7">
    <source>
        <dbReference type="ARBA" id="ARBA00023065"/>
    </source>
</evidence>
<evidence type="ECO:0000256" key="2">
    <source>
        <dbReference type="ARBA" id="ARBA00022448"/>
    </source>
</evidence>
<evidence type="ECO:0000256" key="3">
    <source>
        <dbReference type="ARBA" id="ARBA00022475"/>
    </source>
</evidence>
<dbReference type="AlphaFoldDB" id="A0A3A1YNU6"/>
<accession>A0A3A1YNU6</accession>
<evidence type="ECO:0000256" key="6">
    <source>
        <dbReference type="ARBA" id="ARBA00022967"/>
    </source>
</evidence>
<feature type="transmembrane region" description="Helical" evidence="8">
    <location>
        <begin position="176"/>
        <end position="197"/>
    </location>
</feature>
<evidence type="ECO:0000256" key="1">
    <source>
        <dbReference type="ARBA" id="ARBA00004651"/>
    </source>
</evidence>
<keyword evidence="3" id="KW-1003">Cell membrane</keyword>
<evidence type="ECO:0000313" key="10">
    <source>
        <dbReference type="Proteomes" id="UP000266206"/>
    </source>
</evidence>
<organism evidence="9 10">
    <name type="scientific">Neopusillimonas maritima</name>
    <dbReference type="NCBI Taxonomy" id="2026239"/>
    <lineage>
        <taxon>Bacteria</taxon>
        <taxon>Pseudomonadati</taxon>
        <taxon>Pseudomonadota</taxon>
        <taxon>Betaproteobacteria</taxon>
        <taxon>Burkholderiales</taxon>
        <taxon>Alcaligenaceae</taxon>
        <taxon>Neopusillimonas</taxon>
    </lineage>
</organism>